<keyword evidence="5" id="KW-1185">Reference proteome</keyword>
<feature type="compositionally biased region" description="Low complexity" evidence="2">
    <location>
        <begin position="355"/>
        <end position="366"/>
    </location>
</feature>
<evidence type="ECO:0000259" key="3">
    <source>
        <dbReference type="Pfam" id="PF02369"/>
    </source>
</evidence>
<evidence type="ECO:0000313" key="5">
    <source>
        <dbReference type="Proteomes" id="UP000294555"/>
    </source>
</evidence>
<proteinExistence type="inferred from homology"/>
<comment type="caution">
    <text evidence="4">The sequence shown here is derived from an EMBL/GenBank/DDBJ whole genome shotgun (WGS) entry which is preliminary data.</text>
</comment>
<accession>A0A4R1NCV5</accession>
<comment type="similarity">
    <text evidence="1">Belongs to the intimin/invasin family.</text>
</comment>
<dbReference type="InterPro" id="IPR003344">
    <property type="entry name" value="Big_1_dom"/>
</dbReference>
<dbReference type="InterPro" id="IPR013783">
    <property type="entry name" value="Ig-like_fold"/>
</dbReference>
<dbReference type="Pfam" id="PF02369">
    <property type="entry name" value="Big_1"/>
    <property type="match status" value="1"/>
</dbReference>
<gene>
    <name evidence="4" type="ORF">EZJ58_2798</name>
</gene>
<reference evidence="4 5" key="1">
    <citation type="submission" date="2019-02" db="EMBL/GenBank/DDBJ databases">
        <title>Investigation of anaerobic lignin degradation for improved lignocellulosic biofuels.</title>
        <authorList>
            <person name="Deangelis K."/>
        </authorList>
    </citation>
    <scope>NUCLEOTIDE SEQUENCE [LARGE SCALE GENOMIC DNA]</scope>
    <source>
        <strain evidence="4 5">159R</strain>
    </source>
</reference>
<dbReference type="RefSeq" id="WP_132923437.1">
    <property type="nucleotide sequence ID" value="NZ_SJOI01000001.1"/>
</dbReference>
<dbReference type="SUPFAM" id="SSF49373">
    <property type="entry name" value="Invasin/intimin cell-adhesion fragments"/>
    <property type="match status" value="1"/>
</dbReference>
<evidence type="ECO:0000256" key="1">
    <source>
        <dbReference type="ARBA" id="ARBA00010116"/>
    </source>
</evidence>
<dbReference type="OrthoDB" id="6624930at2"/>
<feature type="region of interest" description="Disordered" evidence="2">
    <location>
        <begin position="349"/>
        <end position="373"/>
    </location>
</feature>
<dbReference type="AlphaFoldDB" id="A0A4R1NCV5"/>
<protein>
    <submittedName>
        <fullName evidence="4">Ig-like protein group 1</fullName>
    </submittedName>
</protein>
<dbReference type="InterPro" id="IPR008964">
    <property type="entry name" value="Invasin/intimin_cell_adhesion"/>
</dbReference>
<sequence>MPNTISLTATPESYPVTSNSTTTVIVIATVVNEHGEPARHVEVKFSSPQYRFDPAKVTTDHAGKAIQRLTYPLGGVITITASLHQGPSAIASIFAYSPGLAQVRVTNAPQDHINQYSINAGIQAEIPAPVRIIAGELFEFHWGEAIRQRFIQSEIDGLPYGVPWIVNLKTQLDPSIVLKDGRYGVYYAVFDQAGNVAVCKPKYITVTGSDYSKLLAPVLLPASLDDKIDREAARRGVTIRIPAQPEIKAGYTYRINLNIIPGIHSHEPAETRHIASGTVSASDRAISFEITHRSGLLAGLDNVKGEFVYDIAPSGGGRITHSLPLVTHIDTAGPGSLTEELPQVSFDALTEESTENASEASAEELTQAPAKNE</sequence>
<evidence type="ECO:0000313" key="4">
    <source>
        <dbReference type="EMBL" id="TCL04667.1"/>
    </source>
</evidence>
<dbReference type="Gene3D" id="2.60.40.10">
    <property type="entry name" value="Immunoglobulins"/>
    <property type="match status" value="1"/>
</dbReference>
<dbReference type="Proteomes" id="UP000294555">
    <property type="component" value="Unassembled WGS sequence"/>
</dbReference>
<organism evidence="4 5">
    <name type="scientific">Sodalis ligni</name>
    <dbReference type="NCBI Taxonomy" id="2697027"/>
    <lineage>
        <taxon>Bacteria</taxon>
        <taxon>Pseudomonadati</taxon>
        <taxon>Pseudomonadota</taxon>
        <taxon>Gammaproteobacteria</taxon>
        <taxon>Enterobacterales</taxon>
        <taxon>Bruguierivoracaceae</taxon>
        <taxon>Sodalis</taxon>
    </lineage>
</organism>
<feature type="domain" description="Big-1" evidence="3">
    <location>
        <begin position="13"/>
        <end position="88"/>
    </location>
</feature>
<name>A0A4R1NCV5_9GAMM</name>
<evidence type="ECO:0000256" key="2">
    <source>
        <dbReference type="SAM" id="MobiDB-lite"/>
    </source>
</evidence>
<dbReference type="EMBL" id="SJOI01000001">
    <property type="protein sequence ID" value="TCL04667.1"/>
    <property type="molecule type" value="Genomic_DNA"/>
</dbReference>